<organism evidence="1">
    <name type="scientific">human gut metagenome</name>
    <dbReference type="NCBI Taxonomy" id="408170"/>
    <lineage>
        <taxon>unclassified sequences</taxon>
        <taxon>metagenomes</taxon>
        <taxon>organismal metagenomes</taxon>
    </lineage>
</organism>
<sequence length="68" mass="7942">MIFFGNSQNIWVIIMSSSTDDISVSLNYEWQSYTLKYLRIIYSVMSDFTLTECPKIGALFIYKSNRVV</sequence>
<dbReference type="EMBL" id="AZMM01019062">
    <property type="protein sequence ID" value="ETJ15478.1"/>
    <property type="molecule type" value="Genomic_DNA"/>
</dbReference>
<evidence type="ECO:0000313" key="1">
    <source>
        <dbReference type="EMBL" id="ETJ15478.1"/>
    </source>
</evidence>
<reference evidence="1" key="1">
    <citation type="submission" date="2013-12" db="EMBL/GenBank/DDBJ databases">
        <title>A Varibaculum cambriense genome reconstructed from a premature infant gut community with otherwise low bacterial novelty that shifts toward anaerobic metabolism during the third week of life.</title>
        <authorList>
            <person name="Brown C.T."/>
            <person name="Sharon I."/>
            <person name="Thomas B.C."/>
            <person name="Castelle C.J."/>
            <person name="Morowitz M.J."/>
            <person name="Banfield J.F."/>
        </authorList>
    </citation>
    <scope>NUCLEOTIDE SEQUENCE</scope>
</reference>
<gene>
    <name evidence="1" type="ORF">Q604_UNBc4C00281G0001</name>
</gene>
<proteinExistence type="predicted"/>
<comment type="caution">
    <text evidence="1">The sequence shown here is derived from an EMBL/GenBank/DDBJ whole genome shotgun (WGS) entry which is preliminary data.</text>
</comment>
<protein>
    <submittedName>
        <fullName evidence="1">Uncharacterized protein</fullName>
    </submittedName>
</protein>
<name>W1WBE5_9ZZZZ</name>
<dbReference type="AlphaFoldDB" id="W1WBE5"/>
<feature type="non-terminal residue" evidence="1">
    <location>
        <position position="68"/>
    </location>
</feature>
<accession>W1WBE5</accession>